<dbReference type="Pfam" id="PF00126">
    <property type="entry name" value="HTH_1"/>
    <property type="match status" value="1"/>
</dbReference>
<keyword evidence="4" id="KW-0804">Transcription</keyword>
<evidence type="ECO:0000256" key="2">
    <source>
        <dbReference type="ARBA" id="ARBA00023015"/>
    </source>
</evidence>
<dbReference type="InterPro" id="IPR036390">
    <property type="entry name" value="WH_DNA-bd_sf"/>
</dbReference>
<dbReference type="Gene3D" id="1.10.10.10">
    <property type="entry name" value="Winged helix-like DNA-binding domain superfamily/Winged helix DNA-binding domain"/>
    <property type="match status" value="1"/>
</dbReference>
<evidence type="ECO:0000259" key="5">
    <source>
        <dbReference type="PROSITE" id="PS50931"/>
    </source>
</evidence>
<dbReference type="EMBL" id="PDWN01000001">
    <property type="protein sequence ID" value="KAF1697322.1"/>
    <property type="molecule type" value="Genomic_DNA"/>
</dbReference>
<dbReference type="InterPro" id="IPR036388">
    <property type="entry name" value="WH-like_DNA-bd_sf"/>
</dbReference>
<dbReference type="InterPro" id="IPR005119">
    <property type="entry name" value="LysR_subst-bd"/>
</dbReference>
<dbReference type="SUPFAM" id="SSF46785">
    <property type="entry name" value="Winged helix' DNA-binding domain"/>
    <property type="match status" value="1"/>
</dbReference>
<dbReference type="PANTHER" id="PTHR30537:SF79">
    <property type="entry name" value="TRANSCRIPTIONAL REGULATOR-RELATED"/>
    <property type="match status" value="1"/>
</dbReference>
<evidence type="ECO:0000256" key="3">
    <source>
        <dbReference type="ARBA" id="ARBA00023125"/>
    </source>
</evidence>
<dbReference type="CDD" id="cd08432">
    <property type="entry name" value="PBP2_GcdR_TrpI_HvrB_AmpR_like"/>
    <property type="match status" value="1"/>
</dbReference>
<protein>
    <submittedName>
        <fullName evidence="6">LysR family transcriptional regulator</fullName>
    </submittedName>
</protein>
<dbReference type="Pfam" id="PF03466">
    <property type="entry name" value="LysR_substrate"/>
    <property type="match status" value="1"/>
</dbReference>
<comment type="similarity">
    <text evidence="1">Belongs to the LysR transcriptional regulatory family.</text>
</comment>
<name>A0ABQ6ZBM9_9GAMM</name>
<organism evidence="6 7">
    <name type="scientific">Pseudoxanthomonas daejeonensis</name>
    <dbReference type="NCBI Taxonomy" id="266062"/>
    <lineage>
        <taxon>Bacteria</taxon>
        <taxon>Pseudomonadati</taxon>
        <taxon>Pseudomonadota</taxon>
        <taxon>Gammaproteobacteria</taxon>
        <taxon>Lysobacterales</taxon>
        <taxon>Lysobacteraceae</taxon>
        <taxon>Pseudoxanthomonas</taxon>
    </lineage>
</organism>
<reference evidence="6 7" key="1">
    <citation type="submission" date="2017-10" db="EMBL/GenBank/DDBJ databases">
        <title>Whole genome sequencing of members of genus Pseudoxanthomonas.</title>
        <authorList>
            <person name="Kumar S."/>
            <person name="Bansal K."/>
            <person name="Kaur A."/>
            <person name="Patil P."/>
            <person name="Sharma S."/>
            <person name="Patil P.B."/>
        </authorList>
    </citation>
    <scope>NUCLEOTIDE SEQUENCE [LARGE SCALE GENOMIC DNA]</scope>
    <source>
        <strain evidence="6 7">DSM 17801</strain>
    </source>
</reference>
<dbReference type="PROSITE" id="PS50931">
    <property type="entry name" value="HTH_LYSR"/>
    <property type="match status" value="1"/>
</dbReference>
<dbReference type="SUPFAM" id="SSF53850">
    <property type="entry name" value="Periplasmic binding protein-like II"/>
    <property type="match status" value="1"/>
</dbReference>
<evidence type="ECO:0000256" key="1">
    <source>
        <dbReference type="ARBA" id="ARBA00009437"/>
    </source>
</evidence>
<proteinExistence type="inferred from homology"/>
<feature type="domain" description="HTH lysR-type" evidence="5">
    <location>
        <begin position="4"/>
        <end position="64"/>
    </location>
</feature>
<dbReference type="InterPro" id="IPR058163">
    <property type="entry name" value="LysR-type_TF_proteobact-type"/>
</dbReference>
<dbReference type="Gene3D" id="3.40.190.10">
    <property type="entry name" value="Periplasmic binding protein-like II"/>
    <property type="match status" value="2"/>
</dbReference>
<keyword evidence="2" id="KW-0805">Transcription regulation</keyword>
<evidence type="ECO:0000256" key="4">
    <source>
        <dbReference type="ARBA" id="ARBA00023163"/>
    </source>
</evidence>
<keyword evidence="7" id="KW-1185">Reference proteome</keyword>
<dbReference type="InterPro" id="IPR000847">
    <property type="entry name" value="LysR_HTH_N"/>
</dbReference>
<keyword evidence="3" id="KW-0238">DNA-binding</keyword>
<evidence type="ECO:0000313" key="6">
    <source>
        <dbReference type="EMBL" id="KAF1697322.1"/>
    </source>
</evidence>
<evidence type="ECO:0000313" key="7">
    <source>
        <dbReference type="Proteomes" id="UP000788419"/>
    </source>
</evidence>
<sequence length="294" mass="32247">MDRLPLQALAAFHEVVRHGGVRAAARHLGIAHSAVSRRLGELERAAGAPLLQPRRHPGDAIALTRRGQEIADAAQAAFARLQSVLHGDRRPAHARELVVSTTESFATRWLLPRLPAFRLAHPRTRISVSVRSDLVDLSRDQVDVALRMGAGPWPNARPWMDDALVPVASPGLLRRRTPWPLKSLLELPLLHDHDPNAAWSRWRDGPGPAALDVSQGQSFPSSHLVIEAAAQGLGVALARRRLARRELDSGVLVQPFGPYEIPLPQAYWIVLPGNGPVPAAVDRFVHWLQARADD</sequence>
<dbReference type="RefSeq" id="WP_162407939.1">
    <property type="nucleotide sequence ID" value="NZ_PDWN01000001.1"/>
</dbReference>
<accession>A0ABQ6ZBM9</accession>
<dbReference type="Proteomes" id="UP000788419">
    <property type="component" value="Unassembled WGS sequence"/>
</dbReference>
<dbReference type="PANTHER" id="PTHR30537">
    <property type="entry name" value="HTH-TYPE TRANSCRIPTIONAL REGULATOR"/>
    <property type="match status" value="1"/>
</dbReference>
<comment type="caution">
    <text evidence="6">The sequence shown here is derived from an EMBL/GenBank/DDBJ whole genome shotgun (WGS) entry which is preliminary data.</text>
</comment>
<gene>
    <name evidence="6" type="ORF">CSC65_00110</name>
</gene>